<reference evidence="1 2" key="1">
    <citation type="submission" date="2020-09" db="EMBL/GenBank/DDBJ databases">
        <title>Methylomonas albis sp. nov. and Methylomonas fluvii sp. nov.: Two cold-adapted methanotrophs from the River Elbe and an amended description of Methylovulum psychrotolerans strain Eb1.</title>
        <authorList>
            <person name="Bussmann I.K."/>
            <person name="Klings K.-W."/>
            <person name="Warnstedt J."/>
            <person name="Hoppert M."/>
            <person name="Saborowski A."/>
            <person name="Horn F."/>
            <person name="Liebner S."/>
        </authorList>
    </citation>
    <scope>NUCLEOTIDE SEQUENCE [LARGE SCALE GENOMIC DNA]</scope>
    <source>
        <strain evidence="1 2">EbB</strain>
    </source>
</reference>
<accession>A0ABR9DDN2</accession>
<name>A0ABR9DDN2_9GAMM</name>
<comment type="caution">
    <text evidence="1">The sequence shown here is derived from an EMBL/GenBank/DDBJ whole genome shotgun (WGS) entry which is preliminary data.</text>
</comment>
<evidence type="ECO:0000313" key="1">
    <source>
        <dbReference type="EMBL" id="MBD9361205.1"/>
    </source>
</evidence>
<dbReference type="RefSeq" id="WP_192394048.1">
    <property type="nucleotide sequence ID" value="NZ_JACXST010000002.1"/>
</dbReference>
<organism evidence="1 2">
    <name type="scientific">Methylomonas fluvii</name>
    <dbReference type="NCBI Taxonomy" id="1854564"/>
    <lineage>
        <taxon>Bacteria</taxon>
        <taxon>Pseudomonadati</taxon>
        <taxon>Pseudomonadota</taxon>
        <taxon>Gammaproteobacteria</taxon>
        <taxon>Methylococcales</taxon>
        <taxon>Methylococcaceae</taxon>
        <taxon>Methylomonas</taxon>
    </lineage>
</organism>
<gene>
    <name evidence="1" type="ORF">EBB_11815</name>
</gene>
<evidence type="ECO:0000313" key="2">
    <source>
        <dbReference type="Proteomes" id="UP000641152"/>
    </source>
</evidence>
<proteinExistence type="predicted"/>
<protein>
    <submittedName>
        <fullName evidence="1">Uncharacterized protein</fullName>
    </submittedName>
</protein>
<sequence length="243" mass="27811">MSFCQLLDLIGRDQISILLEKHDVFAEYINLENIKGALLGVADDKISCLISEVVITKKALRDRKTSTATAFDERWEDFESCLMLDGYRVERNRIIKIEPFIESSEPIEDDLAKELRRTNLPSSEEIIDLIKRSAEEFRKPAPDYYNGCLTYSRVALETLCKELAIQRGLIVSDNDTKVWGNSIRFLKEYAFFDKKEEDAITSIYTFISPGAHKPLGFTDKEFARFGMNLAISVSYYAAKKFNG</sequence>
<dbReference type="Proteomes" id="UP000641152">
    <property type="component" value="Unassembled WGS sequence"/>
</dbReference>
<keyword evidence="2" id="KW-1185">Reference proteome</keyword>
<dbReference type="EMBL" id="JACXST010000002">
    <property type="protein sequence ID" value="MBD9361205.1"/>
    <property type="molecule type" value="Genomic_DNA"/>
</dbReference>